<keyword evidence="1" id="KW-0732">Signal</keyword>
<organism evidence="2 3">
    <name type="scientific">Varroa destructor</name>
    <name type="common">Honeybee mite</name>
    <dbReference type="NCBI Taxonomy" id="109461"/>
    <lineage>
        <taxon>Eukaryota</taxon>
        <taxon>Metazoa</taxon>
        <taxon>Ecdysozoa</taxon>
        <taxon>Arthropoda</taxon>
        <taxon>Chelicerata</taxon>
        <taxon>Arachnida</taxon>
        <taxon>Acari</taxon>
        <taxon>Parasitiformes</taxon>
        <taxon>Mesostigmata</taxon>
        <taxon>Gamasina</taxon>
        <taxon>Dermanyssoidea</taxon>
        <taxon>Varroidae</taxon>
        <taxon>Varroa</taxon>
    </lineage>
</organism>
<dbReference type="RefSeq" id="XP_022661050.1">
    <property type="nucleotide sequence ID" value="XM_022805315.1"/>
</dbReference>
<feature type="signal peptide" evidence="1">
    <location>
        <begin position="1"/>
        <end position="22"/>
    </location>
</feature>
<accession>A0A7M7K3C6</accession>
<protein>
    <submittedName>
        <fullName evidence="2">Uncharacterized protein</fullName>
    </submittedName>
</protein>
<keyword evidence="3" id="KW-1185">Reference proteome</keyword>
<sequence>MLFPCLISGIAFYFFRTSTADAQGMMEVAEKVKGVLSKGRTAVGVAVKFVPCFKLVAEIQGNMKKVGYNAKGLRICLDRAIPKDEEIQGREDQMVTREELRTKGKDDIEEDMLTDIKDCFMNAAQSLSALTGGDDGDNAGGEGHRR</sequence>
<feature type="chain" id="PRO_5029498399" evidence="1">
    <location>
        <begin position="23"/>
        <end position="146"/>
    </location>
</feature>
<dbReference type="Proteomes" id="UP000594260">
    <property type="component" value="Unplaced"/>
</dbReference>
<dbReference type="GeneID" id="111250297"/>
<name>A0A7M7K3C6_VARDE</name>
<reference evidence="2" key="1">
    <citation type="submission" date="2021-01" db="UniProtKB">
        <authorList>
            <consortium name="EnsemblMetazoa"/>
        </authorList>
    </citation>
    <scope>IDENTIFICATION</scope>
</reference>
<evidence type="ECO:0000256" key="1">
    <source>
        <dbReference type="SAM" id="SignalP"/>
    </source>
</evidence>
<dbReference type="EnsemblMetazoa" id="XM_022805315">
    <property type="protein sequence ID" value="XP_022661050"/>
    <property type="gene ID" value="LOC111250297"/>
</dbReference>
<dbReference type="AlphaFoldDB" id="A0A7M7K3C6"/>
<proteinExistence type="predicted"/>
<evidence type="ECO:0000313" key="3">
    <source>
        <dbReference type="Proteomes" id="UP000594260"/>
    </source>
</evidence>
<evidence type="ECO:0000313" key="2">
    <source>
        <dbReference type="EnsemblMetazoa" id="XP_022661050"/>
    </source>
</evidence>